<evidence type="ECO:0000313" key="2">
    <source>
        <dbReference type="Proteomes" id="UP000265618"/>
    </source>
</evidence>
<sequence>MVDAGPPDASRPRPPRRQRPLIECDVMVLNSEHKWDLVGRGTPVVVPGLRDDPPTFTVYPVPMGESRSMEDILGGEGCLIEFPLGGDIEMELQTESTI</sequence>
<name>A0A9K3CYQ3_9EUKA</name>
<dbReference type="AlphaFoldDB" id="A0A9K3CYQ3"/>
<organism evidence="1 2">
    <name type="scientific">Kipferlia bialata</name>
    <dbReference type="NCBI Taxonomy" id="797122"/>
    <lineage>
        <taxon>Eukaryota</taxon>
        <taxon>Metamonada</taxon>
        <taxon>Carpediemonas-like organisms</taxon>
        <taxon>Kipferlia</taxon>
    </lineage>
</organism>
<proteinExistence type="predicted"/>
<evidence type="ECO:0000313" key="1">
    <source>
        <dbReference type="EMBL" id="GIQ84139.1"/>
    </source>
</evidence>
<dbReference type="EMBL" id="BDIP01001321">
    <property type="protein sequence ID" value="GIQ84139.1"/>
    <property type="molecule type" value="Genomic_DNA"/>
</dbReference>
<keyword evidence="2" id="KW-1185">Reference proteome</keyword>
<gene>
    <name evidence="1" type="ORF">KIPB_005582</name>
</gene>
<dbReference type="Proteomes" id="UP000265618">
    <property type="component" value="Unassembled WGS sequence"/>
</dbReference>
<protein>
    <submittedName>
        <fullName evidence="1">Uncharacterized protein</fullName>
    </submittedName>
</protein>
<comment type="caution">
    <text evidence="1">The sequence shown here is derived from an EMBL/GenBank/DDBJ whole genome shotgun (WGS) entry which is preliminary data.</text>
</comment>
<reference evidence="1 2" key="1">
    <citation type="journal article" date="2018" name="PLoS ONE">
        <title>The draft genome of Kipferlia bialata reveals reductive genome evolution in fornicate parasites.</title>
        <authorList>
            <person name="Tanifuji G."/>
            <person name="Takabayashi S."/>
            <person name="Kume K."/>
            <person name="Takagi M."/>
            <person name="Nakayama T."/>
            <person name="Kamikawa R."/>
            <person name="Inagaki Y."/>
            <person name="Hashimoto T."/>
        </authorList>
    </citation>
    <scope>NUCLEOTIDE SEQUENCE [LARGE SCALE GENOMIC DNA]</scope>
    <source>
        <strain evidence="1">NY0173</strain>
    </source>
</reference>
<accession>A0A9K3CYQ3</accession>
<feature type="non-terminal residue" evidence="1">
    <location>
        <position position="98"/>
    </location>
</feature>